<sequence>MIARLHYENFLGVSYKDFTRLCVTCDKGPEVCEGELLPAVNVTTGERVSFMVKKINHNDEADIWTIELEREVPGYEPIPDNN</sequence>
<reference evidence="1 2" key="1">
    <citation type="submission" date="2020-07" db="EMBL/GenBank/DDBJ databases">
        <title>Taxonomic proposal: Crassvirales, a new order of highly abundant and diverse bacterial viruses.</title>
        <authorList>
            <person name="Shkoporov A.N."/>
            <person name="Stockdale S.R."/>
            <person name="Guerin E."/>
            <person name="Ross R.P."/>
            <person name="Hill C."/>
        </authorList>
    </citation>
    <scope>NUCLEOTIDE SEQUENCE [LARGE SCALE GENOMIC DNA]</scope>
</reference>
<name>A0A7M1RXI3_9CAUD</name>
<dbReference type="KEGG" id="vg:65129488"/>
<proteinExistence type="predicted"/>
<evidence type="ECO:0000313" key="2">
    <source>
        <dbReference type="Proteomes" id="UP000594030"/>
    </source>
</evidence>
<protein>
    <submittedName>
        <fullName evidence="1">Uncharacterized protein</fullName>
    </submittedName>
</protein>
<accession>A0A7M1RXI3</accession>
<dbReference type="GeneID" id="65129488"/>
<dbReference type="RefSeq" id="YP_010111154.1">
    <property type="nucleotide sequence ID" value="NC_055878.1"/>
</dbReference>
<dbReference type="Proteomes" id="UP000594030">
    <property type="component" value="Segment"/>
</dbReference>
<organism evidence="1 2">
    <name type="scientific">uncultured phage cr108_1</name>
    <dbReference type="NCBI Taxonomy" id="2772069"/>
    <lineage>
        <taxon>Viruses</taxon>
        <taxon>Duplodnaviria</taxon>
        <taxon>Heunggongvirae</taxon>
        <taxon>Uroviricota</taxon>
        <taxon>Caudoviricetes</taxon>
        <taxon>Crassvirales</taxon>
        <taxon>Steigviridae</taxon>
        <taxon>Asinivirinae</taxon>
        <taxon>Pipoluvirus</taxon>
        <taxon>Pipoluvirus rarus</taxon>
    </lineage>
</organism>
<dbReference type="EMBL" id="MT774385">
    <property type="protein sequence ID" value="QOR58996.1"/>
    <property type="molecule type" value="Genomic_DNA"/>
</dbReference>
<evidence type="ECO:0000313" key="1">
    <source>
        <dbReference type="EMBL" id="QOR58996.1"/>
    </source>
</evidence>
<keyword evidence="2" id="KW-1185">Reference proteome</keyword>